<evidence type="ECO:0000256" key="1">
    <source>
        <dbReference type="SAM" id="MobiDB-lite"/>
    </source>
</evidence>
<comment type="caution">
    <text evidence="3">The sequence shown here is derived from an EMBL/GenBank/DDBJ whole genome shotgun (WGS) entry which is preliminary data.</text>
</comment>
<dbReference type="InterPro" id="IPR004827">
    <property type="entry name" value="bZIP"/>
</dbReference>
<dbReference type="CDD" id="cd14687">
    <property type="entry name" value="bZIP_ATF2"/>
    <property type="match status" value="1"/>
</dbReference>
<reference evidence="3 4" key="1">
    <citation type="journal article" date="2024" name="IMA Fungus">
        <title>IMA Genome - F19 : A genome assembly and annotation guide to empower mycologists, including annotated draft genome sequences of Ceratocystis pirilliformis, Diaporthe australafricana, Fusarium ophioides, Paecilomyces lecythidis, and Sporothrix stenoceras.</title>
        <authorList>
            <person name="Aylward J."/>
            <person name="Wilson A.M."/>
            <person name="Visagie C.M."/>
            <person name="Spraker J."/>
            <person name="Barnes I."/>
            <person name="Buitendag C."/>
            <person name="Ceriani C."/>
            <person name="Del Mar Angel L."/>
            <person name="du Plessis D."/>
            <person name="Fuchs T."/>
            <person name="Gasser K."/>
            <person name="Kramer D."/>
            <person name="Li W."/>
            <person name="Munsamy K."/>
            <person name="Piso A."/>
            <person name="Price J.L."/>
            <person name="Sonnekus B."/>
            <person name="Thomas C."/>
            <person name="van der Nest A."/>
            <person name="van Dijk A."/>
            <person name="van Heerden A."/>
            <person name="van Vuuren N."/>
            <person name="Yilmaz N."/>
            <person name="Duong T.A."/>
            <person name="van der Merwe N.A."/>
            <person name="Wingfield M.J."/>
            <person name="Wingfield B.D."/>
        </authorList>
    </citation>
    <scope>NUCLEOTIDE SEQUENCE [LARGE SCALE GENOMIC DNA]</scope>
    <source>
        <strain evidence="3 4">CMW 18300</strain>
    </source>
</reference>
<feature type="compositionally biased region" description="Low complexity" evidence="1">
    <location>
        <begin position="256"/>
        <end position="273"/>
    </location>
</feature>
<feature type="compositionally biased region" description="Polar residues" evidence="1">
    <location>
        <begin position="201"/>
        <end position="222"/>
    </location>
</feature>
<feature type="compositionally biased region" description="Polar residues" evidence="1">
    <location>
        <begin position="236"/>
        <end position="250"/>
    </location>
</feature>
<sequence length="373" mass="40608">MASRLHTSGGAFEAQPRTLYPSYFDYDSTSTEPIDSYLEHFDNGYASPMFEGHDAYNAPFHSNHWPTETRVGPAHLANDFDPPSTPTQSFSNPFPTAFNGIIPTNFSAWPENGTQWYSENSSPRNLNPVTAADGSETGISSVQGYSKPEASLTSPATNTKKRKIEPIPLPHSLPRTRRKSGNSEPTKRGLDGRVPGPVIDLTSTDSIRPSKKNSISTASDASFDQARAEEARKSPPGQSESSRRTSSTPDARSRHSQSLSTPQSPLSSPQPAQRARNRTAAIKCRAKTKAATAELDAREKAESLRHQQLMASFRALQAEVFALKSELLLHGNCNDSFIQDYLKNTARSLTVGSGAGVDWAPDAAKARHAQLPR</sequence>
<evidence type="ECO:0000313" key="3">
    <source>
        <dbReference type="EMBL" id="KAL1873182.1"/>
    </source>
</evidence>
<evidence type="ECO:0000259" key="2">
    <source>
        <dbReference type="PROSITE" id="PS00036"/>
    </source>
</evidence>
<keyword evidence="4" id="KW-1185">Reference proteome</keyword>
<proteinExistence type="predicted"/>
<dbReference type="SUPFAM" id="SSF57959">
    <property type="entry name" value="Leucine zipper domain"/>
    <property type="match status" value="1"/>
</dbReference>
<accession>A0ABR3XB51</accession>
<dbReference type="InterPro" id="IPR046347">
    <property type="entry name" value="bZIP_sf"/>
</dbReference>
<gene>
    <name evidence="3" type="ORF">Daus18300_004001</name>
</gene>
<dbReference type="EMBL" id="JAWRVE010000026">
    <property type="protein sequence ID" value="KAL1873182.1"/>
    <property type="molecule type" value="Genomic_DNA"/>
</dbReference>
<feature type="compositionally biased region" description="Polar residues" evidence="1">
    <location>
        <begin position="112"/>
        <end position="128"/>
    </location>
</feature>
<evidence type="ECO:0000313" key="4">
    <source>
        <dbReference type="Proteomes" id="UP001583177"/>
    </source>
</evidence>
<protein>
    <recommendedName>
        <fullName evidence="2">BZIP domain-containing protein</fullName>
    </recommendedName>
</protein>
<name>A0ABR3XB51_9PEZI</name>
<organism evidence="3 4">
    <name type="scientific">Diaporthe australafricana</name>
    <dbReference type="NCBI Taxonomy" id="127596"/>
    <lineage>
        <taxon>Eukaryota</taxon>
        <taxon>Fungi</taxon>
        <taxon>Dikarya</taxon>
        <taxon>Ascomycota</taxon>
        <taxon>Pezizomycotina</taxon>
        <taxon>Sordariomycetes</taxon>
        <taxon>Sordariomycetidae</taxon>
        <taxon>Diaporthales</taxon>
        <taxon>Diaporthaceae</taxon>
        <taxon>Diaporthe</taxon>
    </lineage>
</organism>
<dbReference type="Gene3D" id="1.20.5.170">
    <property type="match status" value="1"/>
</dbReference>
<dbReference type="PROSITE" id="PS00036">
    <property type="entry name" value="BZIP_BASIC"/>
    <property type="match status" value="1"/>
</dbReference>
<feature type="domain" description="BZIP" evidence="2">
    <location>
        <begin position="274"/>
        <end position="287"/>
    </location>
</feature>
<dbReference type="Proteomes" id="UP001583177">
    <property type="component" value="Unassembled WGS sequence"/>
</dbReference>
<feature type="region of interest" description="Disordered" evidence="1">
    <location>
        <begin position="112"/>
        <end position="281"/>
    </location>
</feature>